<accession>A0A5C3P2G9</accession>
<reference evidence="2 3" key="1">
    <citation type="journal article" date="2019" name="Nat. Ecol. Evol.">
        <title>Megaphylogeny resolves global patterns of mushroom evolution.</title>
        <authorList>
            <person name="Varga T."/>
            <person name="Krizsan K."/>
            <person name="Foldi C."/>
            <person name="Dima B."/>
            <person name="Sanchez-Garcia M."/>
            <person name="Sanchez-Ramirez S."/>
            <person name="Szollosi G.J."/>
            <person name="Szarkandi J.G."/>
            <person name="Papp V."/>
            <person name="Albert L."/>
            <person name="Andreopoulos W."/>
            <person name="Angelini C."/>
            <person name="Antonin V."/>
            <person name="Barry K.W."/>
            <person name="Bougher N.L."/>
            <person name="Buchanan P."/>
            <person name="Buyck B."/>
            <person name="Bense V."/>
            <person name="Catcheside P."/>
            <person name="Chovatia M."/>
            <person name="Cooper J."/>
            <person name="Damon W."/>
            <person name="Desjardin D."/>
            <person name="Finy P."/>
            <person name="Geml J."/>
            <person name="Haridas S."/>
            <person name="Hughes K."/>
            <person name="Justo A."/>
            <person name="Karasinski D."/>
            <person name="Kautmanova I."/>
            <person name="Kiss B."/>
            <person name="Kocsube S."/>
            <person name="Kotiranta H."/>
            <person name="LaButti K.M."/>
            <person name="Lechner B.E."/>
            <person name="Liimatainen K."/>
            <person name="Lipzen A."/>
            <person name="Lukacs Z."/>
            <person name="Mihaltcheva S."/>
            <person name="Morgado L.N."/>
            <person name="Niskanen T."/>
            <person name="Noordeloos M.E."/>
            <person name="Ohm R.A."/>
            <person name="Ortiz-Santana B."/>
            <person name="Ovrebo C."/>
            <person name="Racz N."/>
            <person name="Riley R."/>
            <person name="Savchenko A."/>
            <person name="Shiryaev A."/>
            <person name="Soop K."/>
            <person name="Spirin V."/>
            <person name="Szebenyi C."/>
            <person name="Tomsovsky M."/>
            <person name="Tulloss R.E."/>
            <person name="Uehling J."/>
            <person name="Grigoriev I.V."/>
            <person name="Vagvolgyi C."/>
            <person name="Papp T."/>
            <person name="Martin F.M."/>
            <person name="Miettinen O."/>
            <person name="Hibbett D.S."/>
            <person name="Nagy L.G."/>
        </authorList>
    </citation>
    <scope>NUCLEOTIDE SEQUENCE [LARGE SCALE GENOMIC DNA]</scope>
    <source>
        <strain evidence="2 3">HHB13444</strain>
    </source>
</reference>
<dbReference type="EMBL" id="ML211887">
    <property type="protein sequence ID" value="TFK79943.1"/>
    <property type="molecule type" value="Genomic_DNA"/>
</dbReference>
<organism evidence="2 3">
    <name type="scientific">Polyporus arcularius HHB13444</name>
    <dbReference type="NCBI Taxonomy" id="1314778"/>
    <lineage>
        <taxon>Eukaryota</taxon>
        <taxon>Fungi</taxon>
        <taxon>Dikarya</taxon>
        <taxon>Basidiomycota</taxon>
        <taxon>Agaricomycotina</taxon>
        <taxon>Agaricomycetes</taxon>
        <taxon>Polyporales</taxon>
        <taxon>Polyporaceae</taxon>
        <taxon>Polyporus</taxon>
    </lineage>
</organism>
<sequence>MTDALPSPVKAEPRLPIEVCERVIEAVYNIGWILFEYVLLQDKDALYCFAELINTSPWLGSYVHTLELRGYLHVPYSPAVLFLTALRGKLTNLAELHINGFDHAERAANPLPEGEKELPFLPIHRYFPSLLTSISHIRRLDFVDVRFPSFGDFARFLSMLPNLKALVCYRISWAVLGLDPVCMAKRSSHDSRKMFLPNLARLECYDMDEPGRQRLLSALGLSLRTLWTKFPNDPPAVRIEHPRVEQEVLSVALNLRSFPYLDILGCGLAPFPQPDQTLESLRDTLVSWMASSNDGVGDLSPTQRYLYLAPALRSGFKREEYVELLRIIGPVAEAALCRSETAEGDLQDQTSGDTDDRPETDPCRAGLVVEDLGDRLEWEDWWRTAVAECFPTLLRWKRLSVFPTHTSNPGYPWQDCDLTPQDYADRQLSTVLPDTILPYPRRRKRDVLKKVIAKVIPTRRRLRQRQDAEDN</sequence>
<dbReference type="AlphaFoldDB" id="A0A5C3P2G9"/>
<dbReference type="Proteomes" id="UP000308197">
    <property type="component" value="Unassembled WGS sequence"/>
</dbReference>
<evidence type="ECO:0008006" key="4">
    <source>
        <dbReference type="Google" id="ProtNLM"/>
    </source>
</evidence>
<evidence type="ECO:0000256" key="1">
    <source>
        <dbReference type="SAM" id="MobiDB-lite"/>
    </source>
</evidence>
<gene>
    <name evidence="2" type="ORF">K466DRAFT_592122</name>
</gene>
<dbReference type="InParanoid" id="A0A5C3P2G9"/>
<evidence type="ECO:0000313" key="2">
    <source>
        <dbReference type="EMBL" id="TFK79943.1"/>
    </source>
</evidence>
<evidence type="ECO:0000313" key="3">
    <source>
        <dbReference type="Proteomes" id="UP000308197"/>
    </source>
</evidence>
<keyword evidence="3" id="KW-1185">Reference proteome</keyword>
<feature type="region of interest" description="Disordered" evidence="1">
    <location>
        <begin position="340"/>
        <end position="362"/>
    </location>
</feature>
<protein>
    <recommendedName>
        <fullName evidence="4">F-box domain-containing protein</fullName>
    </recommendedName>
</protein>
<proteinExistence type="predicted"/>
<name>A0A5C3P2G9_9APHY</name>